<dbReference type="PROSITE" id="PS50968">
    <property type="entry name" value="BIOTINYL_LIPOYL"/>
    <property type="match status" value="2"/>
</dbReference>
<dbReference type="Proteomes" id="UP001595476">
    <property type="component" value="Unassembled WGS sequence"/>
</dbReference>
<dbReference type="PROSITE" id="PS00189">
    <property type="entry name" value="LIPOYL"/>
    <property type="match status" value="2"/>
</dbReference>
<dbReference type="Gene3D" id="4.10.320.10">
    <property type="entry name" value="E3-binding domain"/>
    <property type="match status" value="1"/>
</dbReference>
<reference evidence="14" key="1">
    <citation type="journal article" date="2019" name="Int. J. Syst. Evol. Microbiol.">
        <title>The Global Catalogue of Microorganisms (GCM) 10K type strain sequencing project: providing services to taxonomists for standard genome sequencing and annotation.</title>
        <authorList>
            <consortium name="The Broad Institute Genomics Platform"/>
            <consortium name="The Broad Institute Genome Sequencing Center for Infectious Disease"/>
            <person name="Wu L."/>
            <person name="Ma J."/>
        </authorList>
    </citation>
    <scope>NUCLEOTIDE SEQUENCE [LARGE SCALE GENOMIC DNA]</scope>
    <source>
        <strain evidence="14">KCTC 52438</strain>
    </source>
</reference>
<dbReference type="Pfam" id="PF00364">
    <property type="entry name" value="Biotin_lipoyl"/>
    <property type="match status" value="2"/>
</dbReference>
<dbReference type="NCBIfam" id="TIGR01348">
    <property type="entry name" value="PDHac_trf_long"/>
    <property type="match status" value="1"/>
</dbReference>
<dbReference type="CDD" id="cd06849">
    <property type="entry name" value="lipoyl_domain"/>
    <property type="match status" value="2"/>
</dbReference>
<dbReference type="SUPFAM" id="SSF51230">
    <property type="entry name" value="Single hybrid motif"/>
    <property type="match status" value="2"/>
</dbReference>
<dbReference type="SUPFAM" id="SSF52777">
    <property type="entry name" value="CoA-dependent acyltransferases"/>
    <property type="match status" value="1"/>
</dbReference>
<evidence type="ECO:0000313" key="14">
    <source>
        <dbReference type="Proteomes" id="UP001595476"/>
    </source>
</evidence>
<gene>
    <name evidence="13" type="primary">aceF</name>
    <name evidence="13" type="ORF">ACFOEK_07495</name>
</gene>
<dbReference type="Gene3D" id="3.30.559.10">
    <property type="entry name" value="Chloramphenicol acetyltransferase-like domain"/>
    <property type="match status" value="1"/>
</dbReference>
<dbReference type="InterPro" id="IPR023213">
    <property type="entry name" value="CAT-like_dom_sf"/>
</dbReference>
<evidence type="ECO:0000256" key="9">
    <source>
        <dbReference type="RuleBase" id="RU361137"/>
    </source>
</evidence>
<dbReference type="InterPro" id="IPR003016">
    <property type="entry name" value="2-oxoA_DH_lipoyl-BS"/>
</dbReference>
<evidence type="ECO:0000256" key="8">
    <source>
        <dbReference type="ARBA" id="ARBA00048370"/>
    </source>
</evidence>
<dbReference type="InterPro" id="IPR004167">
    <property type="entry name" value="PSBD"/>
</dbReference>
<dbReference type="InterPro" id="IPR001078">
    <property type="entry name" value="2-oxoacid_DH_actylTfrase"/>
</dbReference>
<feature type="region of interest" description="Disordered" evidence="10">
    <location>
        <begin position="217"/>
        <end position="264"/>
    </location>
</feature>
<dbReference type="PANTHER" id="PTHR43178">
    <property type="entry name" value="DIHYDROLIPOAMIDE ACETYLTRANSFERASE COMPONENT OF PYRUVATE DEHYDROGENASE COMPLEX"/>
    <property type="match status" value="1"/>
</dbReference>
<comment type="similarity">
    <text evidence="1 9">Belongs to the 2-oxoacid dehydrogenase family.</text>
</comment>
<dbReference type="Gene3D" id="2.40.50.100">
    <property type="match status" value="2"/>
</dbReference>
<dbReference type="Pfam" id="PF00198">
    <property type="entry name" value="2-oxoacid_dh"/>
    <property type="match status" value="1"/>
</dbReference>
<evidence type="ECO:0000313" key="13">
    <source>
        <dbReference type="EMBL" id="MFC3150867.1"/>
    </source>
</evidence>
<evidence type="ECO:0000256" key="6">
    <source>
        <dbReference type="ARBA" id="ARBA00023315"/>
    </source>
</evidence>
<dbReference type="PROSITE" id="PS51826">
    <property type="entry name" value="PSBD"/>
    <property type="match status" value="1"/>
</dbReference>
<feature type="domain" description="Lipoyl-binding" evidence="11">
    <location>
        <begin position="128"/>
        <end position="202"/>
    </location>
</feature>
<evidence type="ECO:0000256" key="5">
    <source>
        <dbReference type="ARBA" id="ARBA00022823"/>
    </source>
</evidence>
<dbReference type="Pfam" id="PF02817">
    <property type="entry name" value="E3_binding"/>
    <property type="match status" value="1"/>
</dbReference>
<evidence type="ECO:0000256" key="7">
    <source>
        <dbReference type="ARBA" id="ARBA00025211"/>
    </source>
</evidence>
<dbReference type="InterPro" id="IPR011053">
    <property type="entry name" value="Single_hybrid_motif"/>
</dbReference>
<organism evidence="13 14">
    <name type="scientific">Litoribrevibacter euphylliae</name>
    <dbReference type="NCBI Taxonomy" id="1834034"/>
    <lineage>
        <taxon>Bacteria</taxon>
        <taxon>Pseudomonadati</taxon>
        <taxon>Pseudomonadota</taxon>
        <taxon>Gammaproteobacteria</taxon>
        <taxon>Oceanospirillales</taxon>
        <taxon>Oceanospirillaceae</taxon>
        <taxon>Litoribrevibacter</taxon>
    </lineage>
</organism>
<evidence type="ECO:0000256" key="3">
    <source>
        <dbReference type="ARBA" id="ARBA00022679"/>
    </source>
</evidence>
<evidence type="ECO:0000259" key="11">
    <source>
        <dbReference type="PROSITE" id="PS50968"/>
    </source>
</evidence>
<dbReference type="GO" id="GO:0004742">
    <property type="term" value="F:dihydrolipoyllysine-residue acetyltransferase activity"/>
    <property type="evidence" value="ECO:0007669"/>
    <property type="project" value="UniProtKB-EC"/>
</dbReference>
<dbReference type="InterPro" id="IPR036625">
    <property type="entry name" value="E3-bd_dom_sf"/>
</dbReference>
<accession>A0ABV7HHP1</accession>
<dbReference type="EMBL" id="JBHRSZ010000002">
    <property type="protein sequence ID" value="MFC3150867.1"/>
    <property type="molecule type" value="Genomic_DNA"/>
</dbReference>
<comment type="subunit">
    <text evidence="2 9">Forms a 24-polypeptide structural core with octahedral symmetry.</text>
</comment>
<evidence type="ECO:0000256" key="4">
    <source>
        <dbReference type="ARBA" id="ARBA00022737"/>
    </source>
</evidence>
<keyword evidence="3 9" id="KW-0808">Transferase</keyword>
<dbReference type="InterPro" id="IPR000089">
    <property type="entry name" value="Biotin_lipoyl"/>
</dbReference>
<dbReference type="EC" id="2.3.1.12" evidence="9"/>
<feature type="compositionally biased region" description="Low complexity" evidence="10">
    <location>
        <begin position="80"/>
        <end position="91"/>
    </location>
</feature>
<comment type="cofactor">
    <cofactor evidence="9">
        <name>(R)-lipoate</name>
        <dbReference type="ChEBI" id="CHEBI:83088"/>
    </cofactor>
    <text evidence="9">Binds 2 lipoyl cofactors covalently.</text>
</comment>
<feature type="compositionally biased region" description="Low complexity" evidence="10">
    <location>
        <begin position="102"/>
        <end position="129"/>
    </location>
</feature>
<name>A0ABV7HHP1_9GAMM</name>
<evidence type="ECO:0000259" key="12">
    <source>
        <dbReference type="PROSITE" id="PS51826"/>
    </source>
</evidence>
<dbReference type="SUPFAM" id="SSF47005">
    <property type="entry name" value="Peripheral subunit-binding domain of 2-oxo acid dehydrogenase complex"/>
    <property type="match status" value="1"/>
</dbReference>
<dbReference type="InterPro" id="IPR050743">
    <property type="entry name" value="2-oxoacid_DH_E2_comp"/>
</dbReference>
<protein>
    <recommendedName>
        <fullName evidence="9">Acetyltransferase component of pyruvate dehydrogenase complex</fullName>
        <ecNumber evidence="9">2.3.1.12</ecNumber>
    </recommendedName>
</protein>
<proteinExistence type="inferred from homology"/>
<comment type="function">
    <text evidence="7">The pyruvate dehydrogenase complex catalyzes the overall conversion of pyruvate to acetyl-CoA and CO(2). It contains multiple copies of three enzymatic components: pyruvate dehydrogenase (E1), dihydrolipoamide acetyltransferase (E2) and lipoamide dehydrogenase (E3).</text>
</comment>
<feature type="compositionally biased region" description="Basic and acidic residues" evidence="10">
    <location>
        <begin position="220"/>
        <end position="230"/>
    </location>
</feature>
<keyword evidence="5 9" id="KW-0450">Lipoyl</keyword>
<feature type="domain" description="Lipoyl-binding" evidence="11">
    <location>
        <begin position="1"/>
        <end position="75"/>
    </location>
</feature>
<feature type="region of interest" description="Disordered" evidence="10">
    <location>
        <begin position="76"/>
        <end position="129"/>
    </location>
</feature>
<comment type="caution">
    <text evidence="13">The sequence shown here is derived from an EMBL/GenBank/DDBJ whole genome shotgun (WGS) entry which is preliminary data.</text>
</comment>
<evidence type="ECO:0000256" key="10">
    <source>
        <dbReference type="SAM" id="MobiDB-lite"/>
    </source>
</evidence>
<evidence type="ECO:0000256" key="2">
    <source>
        <dbReference type="ARBA" id="ARBA00011484"/>
    </source>
</evidence>
<keyword evidence="14" id="KW-1185">Reference proteome</keyword>
<comment type="catalytic activity">
    <reaction evidence="8 9">
        <text>N(6)-[(R)-dihydrolipoyl]-L-lysyl-[protein] + acetyl-CoA = N(6)-[(R)-S(8)-acetyldihydrolipoyl]-L-lysyl-[protein] + CoA</text>
        <dbReference type="Rhea" id="RHEA:17017"/>
        <dbReference type="Rhea" id="RHEA-COMP:10475"/>
        <dbReference type="Rhea" id="RHEA-COMP:10478"/>
        <dbReference type="ChEBI" id="CHEBI:57287"/>
        <dbReference type="ChEBI" id="CHEBI:57288"/>
        <dbReference type="ChEBI" id="CHEBI:83100"/>
        <dbReference type="ChEBI" id="CHEBI:83111"/>
        <dbReference type="EC" id="2.3.1.12"/>
    </reaction>
</comment>
<keyword evidence="4" id="KW-0677">Repeat</keyword>
<dbReference type="PANTHER" id="PTHR43178:SF2">
    <property type="entry name" value="DIHYDROLIPOYLLYSINE-RESIDUE ACETYLTRANSFERASE COMPONENT OF PYRUVATE DEHYDROGENASE COMPLEX"/>
    <property type="match status" value="1"/>
</dbReference>
<sequence length="566" mass="60474">MDEIKVPDLGGFEGVEIIEVSVSAGDVVEQDDAIIVVETDKATMEIPAPAAGKIVELKVKEGDKVSEGDLVALMEGSGAQSSESQDDTSGSSEDDSTPAVNEASSETSESDSQSSPSASSSASTQSAEQVVKVPDLGGFSDVEVIEVSVEVGQAVEEEDTLLVLETDKATMEIPAPVAGEVLSIKVSLGDKVNEGDTIAVLKSTVLSASTTDVTAVSSDSDEKISEEKVKVQSPSADSFNDMASDKQGSVGRQTEPKGPSDKVYAGPAVRKLAREFGVSLDEVLTSTGASGPRNRVLQEDIQAYVKHRLNEAPAENSGGARGMGIEPIPEVDFSRFGNVRREELSRIQKISSQHLHRCWLNIPHVTQFDEIDITELEDFRKSVNKEGTYDTKLTMLPFLVKAVQKVLTEMPRFNSSLAPDGNALIVKEYYNIGVAVDTDQGLMVPVVKNVDTKSVLNIAADCMQYAQQARAGKLKPDALQGSCFSISSLGGIGGTQFTPIVNAPEVAILGVSKASIKPIWQDGEWQPRLILPVALSYDHRVVDGVLAAKFTTRLKQLLEDSRHLLL</sequence>
<evidence type="ECO:0000256" key="1">
    <source>
        <dbReference type="ARBA" id="ARBA00007317"/>
    </source>
</evidence>
<dbReference type="InterPro" id="IPR006256">
    <property type="entry name" value="AcTrfase_Pyrv_DH_cplx"/>
</dbReference>
<dbReference type="RefSeq" id="WP_386718460.1">
    <property type="nucleotide sequence ID" value="NZ_JBHRSZ010000002.1"/>
</dbReference>
<feature type="domain" description="Peripheral subunit-binding (PSBD)" evidence="12">
    <location>
        <begin position="264"/>
        <end position="305"/>
    </location>
</feature>
<keyword evidence="6 9" id="KW-0012">Acyltransferase</keyword>